<sequence>MNILGTGLSGLVGSRIVICLSPSYTFEHANLETGVDITDQKTITELIITSPALWVFHFAAMTDVDGSEHQKGQGTKSAAWRVNVQATEYIIDACRRSGKHLLYVSTDYVFDGTKDVYREDDEPHPLGWYAVTKYEGERRVGTLGPFGLTIRIANPYKRRDLKKLDFVHKIVDRLKNGQSVRAPRDQIFVPTLVDDVARAIDVLVGRSASGVYHVVGSQALSPYDAARRIATTYGFDASRIMPTTFDEYFRGMAPRPFHGRLINDKIARFGVKMSTFDEGLRRIYEEDSVGESL</sequence>
<comment type="similarity">
    <text evidence="1 2">Belongs to the dTDP-4-dehydrorhamnose reductase family.</text>
</comment>
<evidence type="ECO:0000256" key="2">
    <source>
        <dbReference type="RuleBase" id="RU364082"/>
    </source>
</evidence>
<dbReference type="STRING" id="1798396.A2973_05085"/>
<feature type="domain" description="RmlD-like substrate binding" evidence="3">
    <location>
        <begin position="1"/>
        <end position="286"/>
    </location>
</feature>
<gene>
    <name evidence="4" type="ORF">A2973_05085</name>
</gene>
<dbReference type="Proteomes" id="UP000176409">
    <property type="component" value="Unassembled WGS sequence"/>
</dbReference>
<dbReference type="AlphaFoldDB" id="A0A1F6AZS1"/>
<protein>
    <recommendedName>
        <fullName evidence="2">dTDP-4-dehydrorhamnose reductase</fullName>
        <ecNumber evidence="2">1.1.1.133</ecNumber>
    </recommendedName>
</protein>
<dbReference type="PANTHER" id="PTHR10491:SF4">
    <property type="entry name" value="METHIONINE ADENOSYLTRANSFERASE 2 SUBUNIT BETA"/>
    <property type="match status" value="1"/>
</dbReference>
<dbReference type="Gene3D" id="3.40.50.720">
    <property type="entry name" value="NAD(P)-binding Rossmann-like Domain"/>
    <property type="match status" value="1"/>
</dbReference>
<dbReference type="InterPro" id="IPR036291">
    <property type="entry name" value="NAD(P)-bd_dom_sf"/>
</dbReference>
<keyword evidence="2" id="KW-0560">Oxidoreductase</keyword>
<accession>A0A1F6AZS1</accession>
<evidence type="ECO:0000256" key="1">
    <source>
        <dbReference type="ARBA" id="ARBA00010944"/>
    </source>
</evidence>
<dbReference type="EMBL" id="MFJZ01000032">
    <property type="protein sequence ID" value="OGG29992.1"/>
    <property type="molecule type" value="Genomic_DNA"/>
</dbReference>
<comment type="pathway">
    <text evidence="2">Carbohydrate biosynthesis; dTDP-L-rhamnose biosynthesis.</text>
</comment>
<dbReference type="PANTHER" id="PTHR10491">
    <property type="entry name" value="DTDP-4-DEHYDRORHAMNOSE REDUCTASE"/>
    <property type="match status" value="1"/>
</dbReference>
<dbReference type="InterPro" id="IPR005913">
    <property type="entry name" value="dTDP_dehydrorham_reduct"/>
</dbReference>
<evidence type="ECO:0000313" key="5">
    <source>
        <dbReference type="Proteomes" id="UP000176409"/>
    </source>
</evidence>
<comment type="caution">
    <text evidence="4">The sequence shown here is derived from an EMBL/GenBank/DDBJ whole genome shotgun (WGS) entry which is preliminary data.</text>
</comment>
<organism evidence="4 5">
    <name type="scientific">Candidatus Gottesmanbacteria bacterium RIFCSPLOWO2_01_FULL_49_10</name>
    <dbReference type="NCBI Taxonomy" id="1798396"/>
    <lineage>
        <taxon>Bacteria</taxon>
        <taxon>Candidatus Gottesmaniibacteriota</taxon>
    </lineage>
</organism>
<reference evidence="4 5" key="1">
    <citation type="journal article" date="2016" name="Nat. Commun.">
        <title>Thousands of microbial genomes shed light on interconnected biogeochemical processes in an aquifer system.</title>
        <authorList>
            <person name="Anantharaman K."/>
            <person name="Brown C.T."/>
            <person name="Hug L.A."/>
            <person name="Sharon I."/>
            <person name="Castelle C.J."/>
            <person name="Probst A.J."/>
            <person name="Thomas B.C."/>
            <person name="Singh A."/>
            <person name="Wilkins M.J."/>
            <person name="Karaoz U."/>
            <person name="Brodie E.L."/>
            <person name="Williams K.H."/>
            <person name="Hubbard S.S."/>
            <person name="Banfield J.F."/>
        </authorList>
    </citation>
    <scope>NUCLEOTIDE SEQUENCE [LARGE SCALE GENOMIC DNA]</scope>
</reference>
<dbReference type="EC" id="1.1.1.133" evidence="2"/>
<dbReference type="InterPro" id="IPR029903">
    <property type="entry name" value="RmlD-like-bd"/>
</dbReference>
<evidence type="ECO:0000313" key="4">
    <source>
        <dbReference type="EMBL" id="OGG29992.1"/>
    </source>
</evidence>
<proteinExistence type="inferred from homology"/>
<name>A0A1F6AZS1_9BACT</name>
<dbReference type="GO" id="GO:0019305">
    <property type="term" value="P:dTDP-rhamnose biosynthetic process"/>
    <property type="evidence" value="ECO:0007669"/>
    <property type="project" value="UniProtKB-UniPathway"/>
</dbReference>
<evidence type="ECO:0000259" key="3">
    <source>
        <dbReference type="Pfam" id="PF04321"/>
    </source>
</evidence>
<comment type="function">
    <text evidence="2">Catalyzes the reduction of dTDP-6-deoxy-L-lyxo-4-hexulose to yield dTDP-L-rhamnose.</text>
</comment>
<dbReference type="SUPFAM" id="SSF51735">
    <property type="entry name" value="NAD(P)-binding Rossmann-fold domains"/>
    <property type="match status" value="1"/>
</dbReference>
<dbReference type="CDD" id="cd05254">
    <property type="entry name" value="dTDP_HR_like_SDR_e"/>
    <property type="match status" value="1"/>
</dbReference>
<keyword evidence="2" id="KW-0521">NADP</keyword>
<dbReference type="UniPathway" id="UPA00124"/>
<dbReference type="GO" id="GO:0008831">
    <property type="term" value="F:dTDP-4-dehydrorhamnose reductase activity"/>
    <property type="evidence" value="ECO:0007669"/>
    <property type="project" value="UniProtKB-EC"/>
</dbReference>
<dbReference type="Pfam" id="PF04321">
    <property type="entry name" value="RmlD_sub_bind"/>
    <property type="match status" value="1"/>
</dbReference>